<dbReference type="Proteomes" id="UP001147752">
    <property type="component" value="Unassembled WGS sequence"/>
</dbReference>
<organism evidence="2 3">
    <name type="scientific">Penicillium concentricum</name>
    <dbReference type="NCBI Taxonomy" id="293559"/>
    <lineage>
        <taxon>Eukaryota</taxon>
        <taxon>Fungi</taxon>
        <taxon>Dikarya</taxon>
        <taxon>Ascomycota</taxon>
        <taxon>Pezizomycotina</taxon>
        <taxon>Eurotiomycetes</taxon>
        <taxon>Eurotiomycetidae</taxon>
        <taxon>Eurotiales</taxon>
        <taxon>Aspergillaceae</taxon>
        <taxon>Penicillium</taxon>
    </lineage>
</organism>
<dbReference type="GeneID" id="81458602"/>
<keyword evidence="3" id="KW-1185">Reference proteome</keyword>
<name>A0A9W9SSA7_9EURO</name>
<gene>
    <name evidence="2" type="ORF">N7517_001689</name>
</gene>
<reference evidence="2" key="1">
    <citation type="submission" date="2022-12" db="EMBL/GenBank/DDBJ databases">
        <authorList>
            <person name="Petersen C."/>
        </authorList>
    </citation>
    <scope>NUCLEOTIDE SEQUENCE</scope>
    <source>
        <strain evidence="2">IBT 3081</strain>
    </source>
</reference>
<feature type="region of interest" description="Disordered" evidence="1">
    <location>
        <begin position="303"/>
        <end position="325"/>
    </location>
</feature>
<evidence type="ECO:0000313" key="3">
    <source>
        <dbReference type="Proteomes" id="UP001147752"/>
    </source>
</evidence>
<proteinExistence type="predicted"/>
<feature type="compositionally biased region" description="Basic and acidic residues" evidence="1">
    <location>
        <begin position="303"/>
        <end position="319"/>
    </location>
</feature>
<dbReference type="AlphaFoldDB" id="A0A9W9SSA7"/>
<sequence>MGNQSLLEQLSTELIQGILFELSDIQSLESAILTGPRLYAAFKGGEVHIVKSVLLQQLDADLLHDALSTEVSMRKRVWEESDADVFLVSYLCRNERPFHPVLNYTLSQALRLSRLYTLIERFTSDLTAPILARNKPLEDRHTEAPSPALPLSPTERNRFFRNFYRFQIYCNIFGDPNECPYQDGSDRNLAYFTHFSTWENEQLACIHDYLLRVMSPAFKQESETDRDWILFFLLSQTGVDSTIQQYHLSRGLKHIERFLDADTPEKRHSLLSGKESQKAHMAFFSDILGEINEFEQSESLKDLTSADEKELVRQPRDSDPDTGPEDIWRWAHSNQPCSQFVFSLSQAPLREWAYVMWDRQRLDGWSVFERPWEFIDAEACENLSETRKEEERLAFEESAKRLEIRSIWI</sequence>
<protein>
    <submittedName>
        <fullName evidence="2">Uncharacterized protein</fullName>
    </submittedName>
</protein>
<dbReference type="OrthoDB" id="4288200at2759"/>
<reference evidence="2" key="2">
    <citation type="journal article" date="2023" name="IMA Fungus">
        <title>Comparative genomic study of the Penicillium genus elucidates a diverse pangenome and 15 lateral gene transfer events.</title>
        <authorList>
            <person name="Petersen C."/>
            <person name="Sorensen T."/>
            <person name="Nielsen M.R."/>
            <person name="Sondergaard T.E."/>
            <person name="Sorensen J.L."/>
            <person name="Fitzpatrick D.A."/>
            <person name="Frisvad J.C."/>
            <person name="Nielsen K.L."/>
        </authorList>
    </citation>
    <scope>NUCLEOTIDE SEQUENCE</scope>
    <source>
        <strain evidence="2">IBT 3081</strain>
    </source>
</reference>
<dbReference type="RefSeq" id="XP_056583554.1">
    <property type="nucleotide sequence ID" value="XM_056719419.1"/>
</dbReference>
<dbReference type="EMBL" id="JAPZBT010000001">
    <property type="protein sequence ID" value="KAJ5383778.1"/>
    <property type="molecule type" value="Genomic_DNA"/>
</dbReference>
<comment type="caution">
    <text evidence="2">The sequence shown here is derived from an EMBL/GenBank/DDBJ whole genome shotgun (WGS) entry which is preliminary data.</text>
</comment>
<accession>A0A9W9SSA7</accession>
<evidence type="ECO:0000256" key="1">
    <source>
        <dbReference type="SAM" id="MobiDB-lite"/>
    </source>
</evidence>
<evidence type="ECO:0000313" key="2">
    <source>
        <dbReference type="EMBL" id="KAJ5383778.1"/>
    </source>
</evidence>